<name>A0A0C2NS62_9VIBR</name>
<proteinExistence type="predicted"/>
<evidence type="ECO:0000313" key="1">
    <source>
        <dbReference type="EMBL" id="KII77017.1"/>
    </source>
</evidence>
<gene>
    <name evidence="1" type="ORF">OJ16_12940</name>
</gene>
<keyword evidence="2" id="KW-1185">Reference proteome</keyword>
<dbReference type="AlphaFoldDB" id="A0A0C2NS62"/>
<dbReference type="EMBL" id="JTKH01000023">
    <property type="protein sequence ID" value="KII77017.1"/>
    <property type="molecule type" value="Genomic_DNA"/>
</dbReference>
<accession>A0A0C2JG02</accession>
<organism evidence="1 2">
    <name type="scientific">Vibrio renipiscarius</name>
    <dbReference type="NCBI Taxonomy" id="1461322"/>
    <lineage>
        <taxon>Bacteria</taxon>
        <taxon>Pseudomonadati</taxon>
        <taxon>Pseudomonadota</taxon>
        <taxon>Gammaproteobacteria</taxon>
        <taxon>Vibrionales</taxon>
        <taxon>Vibrionaceae</taxon>
        <taxon>Vibrio</taxon>
    </lineage>
</organism>
<comment type="caution">
    <text evidence="1">The sequence shown here is derived from an EMBL/GenBank/DDBJ whole genome shotgun (WGS) entry which is preliminary data.</text>
</comment>
<reference evidence="1 2" key="1">
    <citation type="submission" date="2014-11" db="EMBL/GenBank/DDBJ databases">
        <title>Draft Genome Sequence of Vibrio piscirenalis strains CECT 8603T and CECT 8604, two marine Gammaproteobacterium isolated from cultured gilthead sea bream (Sparus aurata).</title>
        <authorList>
            <person name="Arahal D.R."/>
            <person name="Rodrigo-Torres L."/>
            <person name="Lucena T."/>
            <person name="Pujalte M.J."/>
        </authorList>
    </citation>
    <scope>NUCLEOTIDE SEQUENCE [LARGE SCALE GENOMIC DNA]</scope>
    <source>
        <strain evidence="1 2">DCR 1-4-2</strain>
    </source>
</reference>
<protein>
    <submittedName>
        <fullName evidence="1">Uncharacterized protein</fullName>
    </submittedName>
</protein>
<accession>A0A0C2NS62</accession>
<dbReference type="RefSeq" id="WP_040991324.1">
    <property type="nucleotide sequence ID" value="NZ_JTKH01000023.1"/>
</dbReference>
<evidence type="ECO:0000313" key="2">
    <source>
        <dbReference type="Proteomes" id="UP000031672"/>
    </source>
</evidence>
<dbReference type="STRING" id="1461322.OJ16_12940"/>
<dbReference type="Proteomes" id="UP000031672">
    <property type="component" value="Unassembled WGS sequence"/>
</dbReference>
<sequence>MSDEFGTQKDLFPIQTHLDAMGIQRMSLRYLFAEGVLSFDPDKVEHLSLTQVLELKVLKPLILVDARIEEIRSIVELIGLINVDAEGSHYFDWTNFLWAEVVQEDEPSEVCHRFIDNCEDKEELQELKDAIELRLKESL</sequence>